<feature type="domain" description="CNNM transmembrane" evidence="13">
    <location>
        <begin position="1"/>
        <end position="201"/>
    </location>
</feature>
<evidence type="ECO:0000256" key="3">
    <source>
        <dbReference type="ARBA" id="ARBA00022475"/>
    </source>
</evidence>
<gene>
    <name evidence="14" type="ORF">GCM10011391_39090</name>
</gene>
<dbReference type="PROSITE" id="PS51371">
    <property type="entry name" value="CBS"/>
    <property type="match status" value="2"/>
</dbReference>
<dbReference type="Proteomes" id="UP000628775">
    <property type="component" value="Unassembled WGS sequence"/>
</dbReference>
<keyword evidence="8 10" id="KW-0472">Membrane</keyword>
<evidence type="ECO:0000256" key="5">
    <source>
        <dbReference type="ARBA" id="ARBA00022737"/>
    </source>
</evidence>
<feature type="transmembrane region" description="Helical" evidence="11">
    <location>
        <begin position="134"/>
        <end position="156"/>
    </location>
</feature>
<comment type="caution">
    <text evidence="14">The sequence shown here is derived from an EMBL/GenBank/DDBJ whole genome shotgun (WGS) entry which is preliminary data.</text>
</comment>
<dbReference type="Pfam" id="PF03471">
    <property type="entry name" value="CorC_HlyC"/>
    <property type="match status" value="1"/>
</dbReference>
<evidence type="ECO:0000256" key="8">
    <source>
        <dbReference type="ARBA" id="ARBA00023136"/>
    </source>
</evidence>
<evidence type="ECO:0000259" key="13">
    <source>
        <dbReference type="PROSITE" id="PS51846"/>
    </source>
</evidence>
<dbReference type="Pfam" id="PF00571">
    <property type="entry name" value="CBS"/>
    <property type="match status" value="2"/>
</dbReference>
<evidence type="ECO:0000256" key="10">
    <source>
        <dbReference type="PROSITE-ProRule" id="PRU01193"/>
    </source>
</evidence>
<proteinExistence type="inferred from homology"/>
<evidence type="ECO:0000259" key="12">
    <source>
        <dbReference type="PROSITE" id="PS51371"/>
    </source>
</evidence>
<evidence type="ECO:0000256" key="2">
    <source>
        <dbReference type="ARBA" id="ARBA00006337"/>
    </source>
</evidence>
<keyword evidence="15" id="KW-1185">Reference proteome</keyword>
<dbReference type="Gene3D" id="3.10.580.10">
    <property type="entry name" value="CBS-domain"/>
    <property type="match status" value="1"/>
</dbReference>
<dbReference type="Gene3D" id="3.30.465.10">
    <property type="match status" value="1"/>
</dbReference>
<dbReference type="InterPro" id="IPR046342">
    <property type="entry name" value="CBS_dom_sf"/>
</dbReference>
<accession>A0A8J2YPF8</accession>
<feature type="domain" description="CBS" evidence="12">
    <location>
        <begin position="220"/>
        <end position="281"/>
    </location>
</feature>
<dbReference type="InterPro" id="IPR000644">
    <property type="entry name" value="CBS_dom"/>
</dbReference>
<dbReference type="RefSeq" id="WP_188698905.1">
    <property type="nucleotide sequence ID" value="NZ_BMIR01000034.1"/>
</dbReference>
<dbReference type="InterPro" id="IPR044751">
    <property type="entry name" value="Ion_transp-like_CBS"/>
</dbReference>
<dbReference type="AlphaFoldDB" id="A0A8J2YPF8"/>
<keyword evidence="3" id="KW-1003">Cell membrane</keyword>
<dbReference type="InterPro" id="IPR016169">
    <property type="entry name" value="FAD-bd_PCMH_sub2"/>
</dbReference>
<dbReference type="Pfam" id="PF01595">
    <property type="entry name" value="CNNM"/>
    <property type="match status" value="1"/>
</dbReference>
<evidence type="ECO:0000256" key="7">
    <source>
        <dbReference type="ARBA" id="ARBA00023122"/>
    </source>
</evidence>
<sequence>MSIINLLFILILIIISAYFVAAEFAIVKVRKTKIDQLASDGNKNAKAVQKILTHLDGYLSTTQLGITIVSLIIGWIGEPAIGHLLHPVITALHLPKELGTSLSIIVAFVLITFFHVVLGELAPKSFAIQKAEAISLAIARPLIVFNTIMYPFIWILNQSSMLFAKLLGLSPAAENETAHSEEELRLIVSESYKNGEINSTEMEYVNNVFDFDDRVAKEIMIPRTEIICLFSENTLEENIAILKEEKYTRYPVADTDKDHILGYVNIKDIFTDYLQEKTRPINQYIRPVAIAIENMPVNELLKKMQTNKTHMAIVVDEYGGTAGLVTIEDILEEIVGEIQDEFDIEELPDVRKINGKALRIDGKVLISDINAMFGLDIDDTDIDTIGGWVLSNEVDAQKGTVIPYGDYAFEVTRIEGHQIKEIELKKLNDEAISIMTHRDLSTEKAL</sequence>
<evidence type="ECO:0000313" key="15">
    <source>
        <dbReference type="Proteomes" id="UP000628775"/>
    </source>
</evidence>
<dbReference type="InterPro" id="IPR002550">
    <property type="entry name" value="CNNM"/>
</dbReference>
<organism evidence="14 15">
    <name type="scientific">Pullulanibacillus camelliae</name>
    <dbReference type="NCBI Taxonomy" id="1707096"/>
    <lineage>
        <taxon>Bacteria</taxon>
        <taxon>Bacillati</taxon>
        <taxon>Bacillota</taxon>
        <taxon>Bacilli</taxon>
        <taxon>Bacillales</taxon>
        <taxon>Sporolactobacillaceae</taxon>
        <taxon>Pullulanibacillus</taxon>
    </lineage>
</organism>
<keyword evidence="6 10" id="KW-1133">Transmembrane helix</keyword>
<evidence type="ECO:0000313" key="14">
    <source>
        <dbReference type="EMBL" id="GGE56297.1"/>
    </source>
</evidence>
<comment type="similarity">
    <text evidence="2">Belongs to the UPF0053 family.</text>
</comment>
<dbReference type="PANTHER" id="PTHR43099:SF2">
    <property type="entry name" value="UPF0053 PROTEIN YRKA"/>
    <property type="match status" value="1"/>
</dbReference>
<dbReference type="InterPro" id="IPR005170">
    <property type="entry name" value="Transptr-assoc_dom"/>
</dbReference>
<keyword evidence="4 10" id="KW-0812">Transmembrane</keyword>
<dbReference type="EMBL" id="BMIR01000034">
    <property type="protein sequence ID" value="GGE56297.1"/>
    <property type="molecule type" value="Genomic_DNA"/>
</dbReference>
<feature type="transmembrane region" description="Helical" evidence="11">
    <location>
        <begin position="102"/>
        <end position="122"/>
    </location>
</feature>
<keyword evidence="7 9" id="KW-0129">CBS domain</keyword>
<evidence type="ECO:0000256" key="4">
    <source>
        <dbReference type="ARBA" id="ARBA00022692"/>
    </source>
</evidence>
<evidence type="ECO:0000256" key="11">
    <source>
        <dbReference type="SAM" id="Phobius"/>
    </source>
</evidence>
<protein>
    <submittedName>
        <fullName evidence="14">Membrane protein</fullName>
    </submittedName>
</protein>
<evidence type="ECO:0000256" key="1">
    <source>
        <dbReference type="ARBA" id="ARBA00004651"/>
    </source>
</evidence>
<evidence type="ECO:0000256" key="9">
    <source>
        <dbReference type="PROSITE-ProRule" id="PRU00703"/>
    </source>
</evidence>
<dbReference type="SUPFAM" id="SSF54631">
    <property type="entry name" value="CBS-domain pair"/>
    <property type="match status" value="1"/>
</dbReference>
<dbReference type="PROSITE" id="PS51846">
    <property type="entry name" value="CNNM"/>
    <property type="match status" value="1"/>
</dbReference>
<dbReference type="InterPro" id="IPR036318">
    <property type="entry name" value="FAD-bd_PCMH-like_sf"/>
</dbReference>
<dbReference type="GO" id="GO:0005886">
    <property type="term" value="C:plasma membrane"/>
    <property type="evidence" value="ECO:0007669"/>
    <property type="project" value="UniProtKB-SubCell"/>
</dbReference>
<dbReference type="GO" id="GO:0050660">
    <property type="term" value="F:flavin adenine dinucleotide binding"/>
    <property type="evidence" value="ECO:0007669"/>
    <property type="project" value="InterPro"/>
</dbReference>
<dbReference type="InterPro" id="IPR051676">
    <property type="entry name" value="UPF0053_domain"/>
</dbReference>
<dbReference type="FunFam" id="3.10.580.10:FF:000002">
    <property type="entry name" value="Magnesium/cobalt efflux protein CorC"/>
    <property type="match status" value="1"/>
</dbReference>
<dbReference type="SMART" id="SM01091">
    <property type="entry name" value="CorC_HlyC"/>
    <property type="match status" value="1"/>
</dbReference>
<evidence type="ECO:0000256" key="6">
    <source>
        <dbReference type="ARBA" id="ARBA00022989"/>
    </source>
</evidence>
<dbReference type="PANTHER" id="PTHR43099">
    <property type="entry name" value="UPF0053 PROTEIN YRKA"/>
    <property type="match status" value="1"/>
</dbReference>
<name>A0A8J2YPF8_9BACL</name>
<feature type="transmembrane region" description="Helical" evidence="11">
    <location>
        <begin position="6"/>
        <end position="27"/>
    </location>
</feature>
<reference evidence="14" key="1">
    <citation type="journal article" date="2014" name="Int. J. Syst. Evol. Microbiol.">
        <title>Complete genome sequence of Corynebacterium casei LMG S-19264T (=DSM 44701T), isolated from a smear-ripened cheese.</title>
        <authorList>
            <consortium name="US DOE Joint Genome Institute (JGI-PGF)"/>
            <person name="Walter F."/>
            <person name="Albersmeier A."/>
            <person name="Kalinowski J."/>
            <person name="Ruckert C."/>
        </authorList>
    </citation>
    <scope>NUCLEOTIDE SEQUENCE</scope>
    <source>
        <strain evidence="14">CGMCC 1.15371</strain>
    </source>
</reference>
<reference evidence="14" key="2">
    <citation type="submission" date="2020-09" db="EMBL/GenBank/DDBJ databases">
        <authorList>
            <person name="Sun Q."/>
            <person name="Zhou Y."/>
        </authorList>
    </citation>
    <scope>NUCLEOTIDE SEQUENCE</scope>
    <source>
        <strain evidence="14">CGMCC 1.15371</strain>
    </source>
</reference>
<feature type="domain" description="CBS" evidence="12">
    <location>
        <begin position="284"/>
        <end position="341"/>
    </location>
</feature>
<keyword evidence="5" id="KW-0677">Repeat</keyword>
<dbReference type="CDD" id="cd04590">
    <property type="entry name" value="CBS_pair_CorC_HlyC_assoc"/>
    <property type="match status" value="1"/>
</dbReference>
<dbReference type="SUPFAM" id="SSF56176">
    <property type="entry name" value="FAD-binding/transporter-associated domain-like"/>
    <property type="match status" value="1"/>
</dbReference>
<comment type="subcellular location">
    <subcellularLocation>
        <location evidence="1">Cell membrane</location>
        <topology evidence="1">Multi-pass membrane protein</topology>
    </subcellularLocation>
</comment>